<sequence>MTGLEKIIQQIQSESSARVEELLQDARQEAAQIELQGRAEGEKRAAKIAEDSRREVAQLHERAVSAAALRQKARLLQAKQQLVTEILEEARLSLVNAPEEEYFSLLAELIEKNAQPGESGVLYLNTRDRERVPPAFLKDLKTRLEGSGAALALADGTRPIDGGFVLVYGGIEENCSFSALFSAARDRLQDAVCGVLFE</sequence>
<keyword evidence="7" id="KW-1185">Reference proteome</keyword>
<comment type="similarity">
    <text evidence="1">Belongs to the V-ATPase E subunit family.</text>
</comment>
<dbReference type="AlphaFoldDB" id="A0AAQ1MBN9"/>
<evidence type="ECO:0000313" key="6">
    <source>
        <dbReference type="Proteomes" id="UP000184089"/>
    </source>
</evidence>
<keyword evidence="2" id="KW-0813">Transport</keyword>
<dbReference type="GO" id="GO:0033178">
    <property type="term" value="C:proton-transporting two-sector ATPase complex, catalytic domain"/>
    <property type="evidence" value="ECO:0007669"/>
    <property type="project" value="InterPro"/>
</dbReference>
<evidence type="ECO:0000313" key="4">
    <source>
        <dbReference type="EMBL" id="MZL68759.1"/>
    </source>
</evidence>
<reference evidence="5" key="1">
    <citation type="submission" date="2016-11" db="EMBL/GenBank/DDBJ databases">
        <authorList>
            <person name="Varghese N."/>
            <person name="Submissions S."/>
        </authorList>
    </citation>
    <scope>NUCLEOTIDE SEQUENCE</scope>
    <source>
        <strain evidence="5">DSM 4029</strain>
    </source>
</reference>
<dbReference type="Gene3D" id="1.20.5.620">
    <property type="entry name" value="F1F0 ATP synthase subunit B, membrane domain"/>
    <property type="match status" value="1"/>
</dbReference>
<gene>
    <name evidence="4" type="ORF">GT747_03075</name>
    <name evidence="5" type="ORF">SAMN05444424_0417</name>
</gene>
<evidence type="ECO:0000313" key="7">
    <source>
        <dbReference type="Proteomes" id="UP000474718"/>
    </source>
</evidence>
<reference evidence="6" key="2">
    <citation type="submission" date="2016-11" db="EMBL/GenBank/DDBJ databases">
        <authorList>
            <person name="Jaros S."/>
            <person name="Januszkiewicz K."/>
            <person name="Wedrychowicz H."/>
        </authorList>
    </citation>
    <scope>NUCLEOTIDE SEQUENCE [LARGE SCALE GENOMIC DNA]</scope>
    <source>
        <strain evidence="6">DSM 4029</strain>
    </source>
</reference>
<organism evidence="5 6">
    <name type="scientific">Bittarella massiliensis</name>
    <name type="common">ex Durand et al. 2017</name>
    <dbReference type="NCBI Taxonomy" id="1720313"/>
    <lineage>
        <taxon>Bacteria</taxon>
        <taxon>Bacillati</taxon>
        <taxon>Bacillota</taxon>
        <taxon>Clostridia</taxon>
        <taxon>Eubacteriales</taxon>
        <taxon>Oscillospiraceae</taxon>
        <taxon>Bittarella (ex Durand et al. 2017)</taxon>
    </lineage>
</organism>
<protein>
    <submittedName>
        <fullName evidence="5">V/A-type H+-transporting ATPase subunit E</fullName>
    </submittedName>
</protein>
<dbReference type="RefSeq" id="WP_021658259.1">
    <property type="nucleotide sequence ID" value="NZ_FQVY01000001.1"/>
</dbReference>
<dbReference type="InterPro" id="IPR002842">
    <property type="entry name" value="ATPase_V1_Esu"/>
</dbReference>
<dbReference type="Pfam" id="PF01991">
    <property type="entry name" value="vATP-synt_E"/>
    <property type="match status" value="1"/>
</dbReference>
<dbReference type="EMBL" id="WWVX01000001">
    <property type="protein sequence ID" value="MZL68759.1"/>
    <property type="molecule type" value="Genomic_DNA"/>
</dbReference>
<accession>A0AAQ1MBN9</accession>
<comment type="caution">
    <text evidence="5">The sequence shown here is derived from an EMBL/GenBank/DDBJ whole genome shotgun (WGS) entry which is preliminary data.</text>
</comment>
<keyword evidence="3" id="KW-0406">Ion transport</keyword>
<evidence type="ECO:0000256" key="2">
    <source>
        <dbReference type="ARBA" id="ARBA00022448"/>
    </source>
</evidence>
<dbReference type="GO" id="GO:0046961">
    <property type="term" value="F:proton-transporting ATPase activity, rotational mechanism"/>
    <property type="evidence" value="ECO:0007669"/>
    <property type="project" value="InterPro"/>
</dbReference>
<proteinExistence type="inferred from homology"/>
<evidence type="ECO:0000256" key="3">
    <source>
        <dbReference type="ARBA" id="ARBA00023065"/>
    </source>
</evidence>
<evidence type="ECO:0000313" key="5">
    <source>
        <dbReference type="EMBL" id="SHF71019.1"/>
    </source>
</evidence>
<dbReference type="Proteomes" id="UP000474718">
    <property type="component" value="Unassembled WGS sequence"/>
</dbReference>
<evidence type="ECO:0000256" key="1">
    <source>
        <dbReference type="ARBA" id="ARBA00005901"/>
    </source>
</evidence>
<dbReference type="Proteomes" id="UP000184089">
    <property type="component" value="Unassembled WGS sequence"/>
</dbReference>
<name>A0AAQ1MBN9_9FIRM</name>
<dbReference type="EMBL" id="FQVY01000001">
    <property type="protein sequence ID" value="SHF71019.1"/>
    <property type="molecule type" value="Genomic_DNA"/>
</dbReference>
<reference evidence="4 7" key="3">
    <citation type="journal article" date="2019" name="Nat. Med.">
        <title>A library of human gut bacterial isolates paired with longitudinal multiomics data enables mechanistic microbiome research.</title>
        <authorList>
            <person name="Poyet M."/>
            <person name="Groussin M."/>
            <person name="Gibbons S.M."/>
            <person name="Avila-Pacheco J."/>
            <person name="Jiang X."/>
            <person name="Kearney S.M."/>
            <person name="Perrotta A.R."/>
            <person name="Berdy B."/>
            <person name="Zhao S."/>
            <person name="Lieberman T.D."/>
            <person name="Swanson P.K."/>
            <person name="Smith M."/>
            <person name="Roesemann S."/>
            <person name="Alexander J.E."/>
            <person name="Rich S.A."/>
            <person name="Livny J."/>
            <person name="Vlamakis H."/>
            <person name="Clish C."/>
            <person name="Bullock K."/>
            <person name="Deik A."/>
            <person name="Scott J."/>
            <person name="Pierce K.A."/>
            <person name="Xavier R.J."/>
            <person name="Alm E.J."/>
        </authorList>
    </citation>
    <scope>NUCLEOTIDE SEQUENCE [LARGE SCALE GENOMIC DNA]</scope>
    <source>
        <strain evidence="4 7">BIOML-A2</strain>
    </source>
</reference>
<dbReference type="SUPFAM" id="SSF160527">
    <property type="entry name" value="V-type ATPase subunit E-like"/>
    <property type="match status" value="1"/>
</dbReference>